<accession>A0A7X6R078</accession>
<sequence length="136" mass="14987">MIARSILPLGALAPAPGTVWDASSIDRTAVLLGPVRSQVVRYLRGCPLFLAWMEYTRDEIGGKFDVAGGSGIQSDGVYYWRVDASEYVREYGIGIPASAINHFEAMKWVPPKFDHGEYIEIFEHLDHIVGTGVAEC</sequence>
<dbReference type="EMBL" id="JAAXOX010000010">
    <property type="protein sequence ID" value="NKY23948.1"/>
    <property type="molecule type" value="Genomic_DNA"/>
</dbReference>
<evidence type="ECO:0000313" key="2">
    <source>
        <dbReference type="Proteomes" id="UP000581206"/>
    </source>
</evidence>
<evidence type="ECO:0000313" key="1">
    <source>
        <dbReference type="EMBL" id="NKY23948.1"/>
    </source>
</evidence>
<name>A0A7X6R078_9CELL</name>
<keyword evidence="2" id="KW-1185">Reference proteome</keyword>
<protein>
    <submittedName>
        <fullName evidence="1">Uncharacterized protein</fullName>
    </submittedName>
</protein>
<dbReference type="Proteomes" id="UP000581206">
    <property type="component" value="Unassembled WGS sequence"/>
</dbReference>
<dbReference type="AlphaFoldDB" id="A0A7X6R078"/>
<comment type="caution">
    <text evidence="1">The sequence shown here is derived from an EMBL/GenBank/DDBJ whole genome shotgun (WGS) entry which is preliminary data.</text>
</comment>
<organism evidence="1 2">
    <name type="scientific">Cellulomonas denverensis</name>
    <dbReference type="NCBI Taxonomy" id="264297"/>
    <lineage>
        <taxon>Bacteria</taxon>
        <taxon>Bacillati</taxon>
        <taxon>Actinomycetota</taxon>
        <taxon>Actinomycetes</taxon>
        <taxon>Micrococcales</taxon>
        <taxon>Cellulomonadaceae</taxon>
        <taxon>Cellulomonas</taxon>
    </lineage>
</organism>
<reference evidence="1 2" key="1">
    <citation type="submission" date="2020-04" db="EMBL/GenBank/DDBJ databases">
        <title>MicrobeNet Type strains.</title>
        <authorList>
            <person name="Nicholson A.C."/>
        </authorList>
    </citation>
    <scope>NUCLEOTIDE SEQUENCE [LARGE SCALE GENOMIC DNA]</scope>
    <source>
        <strain evidence="1 2">ATCC BAA-788</strain>
    </source>
</reference>
<proteinExistence type="predicted"/>
<dbReference type="RefSeq" id="WP_168631075.1">
    <property type="nucleotide sequence ID" value="NZ_BONL01000005.1"/>
</dbReference>
<gene>
    <name evidence="1" type="ORF">HGA03_14850</name>
</gene>